<gene>
    <name evidence="1" type="ORF">AAEO57_08390</name>
</gene>
<accession>A0ABU9IN18</accession>
<comment type="caution">
    <text evidence="1">The sequence shown here is derived from an EMBL/GenBank/DDBJ whole genome shotgun (WGS) entry which is preliminary data.</text>
</comment>
<dbReference type="Proteomes" id="UP001485226">
    <property type="component" value="Unassembled WGS sequence"/>
</dbReference>
<proteinExistence type="predicted"/>
<organism evidence="1 2">
    <name type="scientific">Flavobacterium calami</name>
    <dbReference type="NCBI Taxonomy" id="3139144"/>
    <lineage>
        <taxon>Bacteria</taxon>
        <taxon>Pseudomonadati</taxon>
        <taxon>Bacteroidota</taxon>
        <taxon>Flavobacteriia</taxon>
        <taxon>Flavobacteriales</taxon>
        <taxon>Flavobacteriaceae</taxon>
        <taxon>Flavobacterium</taxon>
    </lineage>
</organism>
<keyword evidence="2" id="KW-1185">Reference proteome</keyword>
<protein>
    <submittedName>
        <fullName evidence="1">Uncharacterized protein</fullName>
    </submittedName>
</protein>
<reference evidence="1 2" key="1">
    <citation type="submission" date="2024-04" db="EMBL/GenBank/DDBJ databases">
        <title>Flavobacterium sp. DGU38 16S ribosomal RNA gene Genome sequencing and assembly.</title>
        <authorList>
            <person name="Park S."/>
        </authorList>
    </citation>
    <scope>NUCLEOTIDE SEQUENCE [LARGE SCALE GENOMIC DNA]</scope>
    <source>
        <strain evidence="1 2">DGU38</strain>
    </source>
</reference>
<sequence length="141" mass="15637">MAPSIKKYFIYTIFLVSPLSLSLYAQSKIEKTVSSNIAAGKSSCALKKLNQATAITPVIILDNSKQFIVELSIPKDSFAVVAEGVDKSNTDVKTPENPSKNIATYSALAKDIIENYKYDFSETFIDILFFEDIDLARIRTI</sequence>
<evidence type="ECO:0000313" key="1">
    <source>
        <dbReference type="EMBL" id="MEL1253791.1"/>
    </source>
</evidence>
<dbReference type="RefSeq" id="WP_341691531.1">
    <property type="nucleotide sequence ID" value="NZ_JBBYHS010000008.1"/>
</dbReference>
<name>A0ABU9IN18_9FLAO</name>
<evidence type="ECO:0000313" key="2">
    <source>
        <dbReference type="Proteomes" id="UP001485226"/>
    </source>
</evidence>
<dbReference type="EMBL" id="JBBYHS010000008">
    <property type="protein sequence ID" value="MEL1253791.1"/>
    <property type="molecule type" value="Genomic_DNA"/>
</dbReference>